<gene>
    <name evidence="1" type="ORF">GCM10025862_15510</name>
</gene>
<evidence type="ECO:0000313" key="2">
    <source>
        <dbReference type="Proteomes" id="UP001157109"/>
    </source>
</evidence>
<accession>A0ABQ6HPP5</accession>
<protein>
    <submittedName>
        <fullName evidence="1">Uncharacterized protein</fullName>
    </submittedName>
</protein>
<reference evidence="2" key="1">
    <citation type="journal article" date="2019" name="Int. J. Syst. Evol. Microbiol.">
        <title>The Global Catalogue of Microorganisms (GCM) 10K type strain sequencing project: providing services to taxonomists for standard genome sequencing and annotation.</title>
        <authorList>
            <consortium name="The Broad Institute Genomics Platform"/>
            <consortium name="The Broad Institute Genome Sequencing Center for Infectious Disease"/>
            <person name="Wu L."/>
            <person name="Ma J."/>
        </authorList>
    </citation>
    <scope>NUCLEOTIDE SEQUENCE [LARGE SCALE GENOMIC DNA]</scope>
    <source>
        <strain evidence="2">NBRC 105830</strain>
    </source>
</reference>
<proteinExistence type="predicted"/>
<dbReference type="InterPro" id="IPR021555">
    <property type="entry name" value="DUF3000"/>
</dbReference>
<dbReference type="Proteomes" id="UP001157109">
    <property type="component" value="Unassembled WGS sequence"/>
</dbReference>
<organism evidence="1 2">
    <name type="scientific">Arsenicicoccus piscis</name>
    <dbReference type="NCBI Taxonomy" id="673954"/>
    <lineage>
        <taxon>Bacteria</taxon>
        <taxon>Bacillati</taxon>
        <taxon>Actinomycetota</taxon>
        <taxon>Actinomycetes</taxon>
        <taxon>Micrococcales</taxon>
        <taxon>Intrasporangiaceae</taxon>
        <taxon>Arsenicicoccus</taxon>
    </lineage>
</organism>
<dbReference type="Pfam" id="PF11452">
    <property type="entry name" value="DUF3000"/>
    <property type="match status" value="1"/>
</dbReference>
<comment type="caution">
    <text evidence="1">The sequence shown here is derived from an EMBL/GenBank/DDBJ whole genome shotgun (WGS) entry which is preliminary data.</text>
</comment>
<keyword evidence="2" id="KW-1185">Reference proteome</keyword>
<sequence length="231" mass="24817">MLARLREVRPRPEIRLEEVPAPARLAPHSVALAAEVHADRQLGGSGGGAGGADDGDDEVGAGRFVLLYDPACPEPWGGAWRVVSFARAQLEPELSTDPALGGVGWSWLQDALDVAGADYVAAAGTVTRVVSERFGGCGASPTPWRWRSAPRGPRRTTRSRPIWRPGSRCSPPCRACHRCRKASQSCQNDAPEPAITTHRNQFADFSPVWQLPWPRVLWGDQVLAAGQGVCG</sequence>
<dbReference type="EMBL" id="BSUJ01000001">
    <property type="protein sequence ID" value="GMA19530.1"/>
    <property type="molecule type" value="Genomic_DNA"/>
</dbReference>
<name>A0ABQ6HPP5_9MICO</name>
<evidence type="ECO:0000313" key="1">
    <source>
        <dbReference type="EMBL" id="GMA19530.1"/>
    </source>
</evidence>